<proteinExistence type="predicted"/>
<name>A0ABS2G740_9FIRM</name>
<gene>
    <name evidence="2" type="ORF">H9X83_03795</name>
</gene>
<evidence type="ECO:0000256" key="1">
    <source>
        <dbReference type="SAM" id="Phobius"/>
    </source>
</evidence>
<feature type="transmembrane region" description="Helical" evidence="1">
    <location>
        <begin position="260"/>
        <end position="283"/>
    </location>
</feature>
<keyword evidence="1" id="KW-1133">Transmembrane helix</keyword>
<feature type="transmembrane region" description="Helical" evidence="1">
    <location>
        <begin position="129"/>
        <end position="148"/>
    </location>
</feature>
<dbReference type="RefSeq" id="WP_205133294.1">
    <property type="nucleotide sequence ID" value="NZ_JACSNT010000005.1"/>
</dbReference>
<feature type="transmembrane region" description="Helical" evidence="1">
    <location>
        <begin position="234"/>
        <end position="251"/>
    </location>
</feature>
<comment type="caution">
    <text evidence="2">The sequence shown here is derived from an EMBL/GenBank/DDBJ whole genome shotgun (WGS) entry which is preliminary data.</text>
</comment>
<sequence length="429" mass="48211">MKKKVRLENFVFYDTEGITAHLEKMAREGWALEDVTRSFWTYAQIPPEQRTYAVAFYPGNLTYGPEAIDKNEEYLAYCREAGWEYVTHWQKMMIFYTTAKNPVPLETDESLRLDTTWETMKRSSLAADLGLSAIFLANICLYISFLLHHPLTYLADGISFAQNLLFALLLPSSLGASLAYVLWQNRSRAAVKAGGRCLPVGKGTRHFQQFFFPIQLAAVFWWGFGRFFPSQKMIPGLLLLAAVLYLVWKLLQRLHLPAKACVLVVVFLFLAVPRFGAMVSLSLDAGQESTTVSDAPLTAADLAGVPAEETPSVFCRKSVSPFAKKLEYDQKAADDLPGLSYEIMEVSLTSMLPRCLAAYEEQAETYRQTYKEISLSGADGAWQLYQGNQPMPQYLFYQNSRIVLLRLDDGISPEALETAARLLLSASSL</sequence>
<protein>
    <submittedName>
        <fullName evidence="2">DUF2812 domain-containing protein</fullName>
    </submittedName>
</protein>
<keyword evidence="1" id="KW-0472">Membrane</keyword>
<organism evidence="2 3">
    <name type="scientific">Anaerotignum lactatifermentans</name>
    <dbReference type="NCBI Taxonomy" id="160404"/>
    <lineage>
        <taxon>Bacteria</taxon>
        <taxon>Bacillati</taxon>
        <taxon>Bacillota</taxon>
        <taxon>Clostridia</taxon>
        <taxon>Lachnospirales</taxon>
        <taxon>Anaerotignaceae</taxon>
        <taxon>Anaerotignum</taxon>
    </lineage>
</organism>
<feature type="transmembrane region" description="Helical" evidence="1">
    <location>
        <begin position="210"/>
        <end position="228"/>
    </location>
</feature>
<evidence type="ECO:0000313" key="2">
    <source>
        <dbReference type="EMBL" id="MBM6877284.1"/>
    </source>
</evidence>
<keyword evidence="1" id="KW-0812">Transmembrane</keyword>
<feature type="transmembrane region" description="Helical" evidence="1">
    <location>
        <begin position="160"/>
        <end position="183"/>
    </location>
</feature>
<keyword evidence="3" id="KW-1185">Reference proteome</keyword>
<dbReference type="Proteomes" id="UP000729290">
    <property type="component" value="Unassembled WGS sequence"/>
</dbReference>
<dbReference type="Pfam" id="PF11193">
    <property type="entry name" value="DUF2812"/>
    <property type="match status" value="1"/>
</dbReference>
<accession>A0ABS2G740</accession>
<dbReference type="EMBL" id="JACSNV010000004">
    <property type="protein sequence ID" value="MBM6877284.1"/>
    <property type="molecule type" value="Genomic_DNA"/>
</dbReference>
<reference evidence="2 3" key="1">
    <citation type="journal article" date="2021" name="Sci. Rep.">
        <title>The distribution of antibiotic resistance genes in chicken gut microbiota commensals.</title>
        <authorList>
            <person name="Juricova H."/>
            <person name="Matiasovicova J."/>
            <person name="Kubasova T."/>
            <person name="Cejkova D."/>
            <person name="Rychlik I."/>
        </authorList>
    </citation>
    <scope>NUCLEOTIDE SEQUENCE [LARGE SCALE GENOMIC DNA]</scope>
    <source>
        <strain evidence="2 3">An431b</strain>
    </source>
</reference>
<dbReference type="InterPro" id="IPR021359">
    <property type="entry name" value="DUF2812"/>
</dbReference>
<evidence type="ECO:0000313" key="3">
    <source>
        <dbReference type="Proteomes" id="UP000729290"/>
    </source>
</evidence>